<evidence type="ECO:0000259" key="8">
    <source>
        <dbReference type="PROSITE" id="PS50075"/>
    </source>
</evidence>
<gene>
    <name evidence="11" type="ORF">K505DRAFT_291608</name>
</gene>
<dbReference type="FunFam" id="3.40.47.10:FF:000019">
    <property type="entry name" value="Polyketide synthase type I"/>
    <property type="match status" value="1"/>
</dbReference>
<keyword evidence="6" id="KW-0511">Multifunctional enzyme</keyword>
<evidence type="ECO:0000256" key="2">
    <source>
        <dbReference type="ARBA" id="ARBA00022553"/>
    </source>
</evidence>
<dbReference type="Gene3D" id="3.10.129.110">
    <property type="entry name" value="Polyketide synthase dehydratase"/>
    <property type="match status" value="1"/>
</dbReference>
<dbReference type="InterPro" id="IPR050091">
    <property type="entry name" value="PKS_NRPS_Biosynth_Enz"/>
</dbReference>
<keyword evidence="2" id="KW-0597">Phosphoprotein</keyword>
<dbReference type="SUPFAM" id="SSF52151">
    <property type="entry name" value="FabD/lysophospholipase-like"/>
    <property type="match status" value="1"/>
</dbReference>
<evidence type="ECO:0000256" key="4">
    <source>
        <dbReference type="ARBA" id="ARBA00022679"/>
    </source>
</evidence>
<feature type="active site" description="Proton acceptor; for dehydratase activity" evidence="7">
    <location>
        <position position="983"/>
    </location>
</feature>
<feature type="domain" description="Carrier" evidence="8">
    <location>
        <begin position="2392"/>
        <end position="2476"/>
    </location>
</feature>
<dbReference type="SMART" id="SM00825">
    <property type="entry name" value="PKS_KS"/>
    <property type="match status" value="1"/>
</dbReference>
<dbReference type="GO" id="GO:0004315">
    <property type="term" value="F:3-oxoacyl-[acyl-carrier-protein] synthase activity"/>
    <property type="evidence" value="ECO:0007669"/>
    <property type="project" value="InterPro"/>
</dbReference>
<dbReference type="InterPro" id="IPR016039">
    <property type="entry name" value="Thiolase-like"/>
</dbReference>
<dbReference type="SUPFAM" id="SSF53335">
    <property type="entry name" value="S-adenosyl-L-methionine-dependent methyltransferases"/>
    <property type="match status" value="1"/>
</dbReference>
<dbReference type="Gene3D" id="3.40.50.150">
    <property type="entry name" value="Vaccinia Virus protein VP39"/>
    <property type="match status" value="1"/>
</dbReference>
<dbReference type="SUPFAM" id="SSF55048">
    <property type="entry name" value="Probable ACP-binding domain of malonyl-CoA ACP transacylase"/>
    <property type="match status" value="1"/>
</dbReference>
<dbReference type="Pfam" id="PF02801">
    <property type="entry name" value="Ketoacyl-synt_C"/>
    <property type="match status" value="1"/>
</dbReference>
<evidence type="ECO:0000313" key="12">
    <source>
        <dbReference type="Proteomes" id="UP000799757"/>
    </source>
</evidence>
<evidence type="ECO:0000256" key="7">
    <source>
        <dbReference type="PROSITE-ProRule" id="PRU01363"/>
    </source>
</evidence>
<dbReference type="InterPro" id="IPR020841">
    <property type="entry name" value="PKS_Beta-ketoAc_synthase_dom"/>
</dbReference>
<sequence>MLDAPNKPIAIIGSACRFAGDATNPSKLWKLLQSPRDVRSEIPETRFRAKSFYNADEAYHGHSNVIHSYLIEDDISAFDADFFSIKPSEAHAADPQQRVLMEVVYEALEASGLTIDSLKASNTGVFVGAMCADYEALQLRDLDDIPTYFATGSARSILSNRISYYFDWRGPSMTIDTACSSSLVAMHLAVNALRSGESRTAVVCGSNLILGPESYIMESKLKMLSPDGICRMWDKAANGYARGDGVATIVLKRLDSAIADGDDIECVLRETGVNQDGATPGITMPSALSQQALIESTYVKAGLDLNRTTDRPQVFEAHGTGTPAGDPTEAEAISKAFFGQHKRVFQKDSLYVGSIKTVLGHTEGTAGVAAVLKALLAIRHGQIPPNLHFKDLSPAVAPFYQNLEIPTSAQAWPEVPGAPRRVSVNSFGFGGTNAHAILESYDPLTSNNTPKIPPPISSSLRPFTPYVFSAMSENSLKANLQAYAAHLDELATATRDASNLAYTLRKHRSIFPYRASFSSRTIEDLKTDIQTSLEDATSAFGIRAQARSGTDSNAPKFLGVFTGQGAQYPRMGASLIEESPLAGQIVENLESYLSQLPEADRPSWSLKSELLASSSRVHEASISQPLCTAIQILLVDLLRTANVQFDVVIGHSSGEIAAAYAANYLTARDAITIAFYRGLHCRQAASLNGDIKGAMLAVGTSMDDATDLCQDEWFSGRVCVAACNSPSSVTISGDEDAIEQLEVILDDEKKFNRRLRVDQAYHSSHMLPCSGPYIESLRRANIKPQIPPATARCHWYSSVHGGSLISPADKLDSIYWAENQTSPVLFSQALSTALSDYGVFDLVLEVGAHPALKGPSSETIQHSLNQKVPYHGCLSRGTDAVAAMSSCLGFLWSHLDNNSIDLNNYESAVSGRGNNPFKLLKGLPSYQWNHVTKYWHESRRSQRMRLRKPSVPLLGDESPESAPHHLRWKNFLIPRELPWLEGHQVQGQIVFPAAGYVSTALEAARQLAAGKQIRLIEISAFQIHQAITFDGDISAVEILIELSDITEDRFGTLHSKFAYSAVIGGRDSDFRLVADGIVRVILDTASPDVLPKRAPVTPHLIDVEPRRLYGFMESLGYNFRAQFRSLNKLRRKLGKASCEITSVPPINIGNGSPILLYPAEIDAAFQSIMLAYSYPGDGRLRNLHLPARLATIRVNPALCIANRGQGNRLSADSRLDHTKLVSGFSGHVDLYTPGCDNAALQVEGLEFVPFAGAINEDRNVFYKMVWVHAAPDGASAAEGIPVTQGDIELLWVLSRIASFFLRTFDEDVPEDSPARTEVPLCHYLNYARHMTGLLRSGKHKYAKTEWLTDTFEDVLLNIKEHGFSDNADVKIMLLVGETMPRVFKQETTMIEHMRTSGLLDEYYIHGFGTMQSSLWLGKAVKEITDRHPHLSILEVGAGTGGATKNILKAIDQDLDSYTFTDISSSFFENAADIFAPWRDRMVFKVYDAERDPTTQGFKEGQYDVIVASLVIHATVELARTLRNLRKLLRPGGYLVVGEGTSDGPLQSGDGFIFGALPGWWLGVDEGRTISPFVNVHQWDDLLKRTGFSGIDTLAPPEFLETFGIVLFVSQAVDEQISYLRHPLAVTQPAVWSSKIAKLAIIGGANEPVAKLAHEVGSVLADFASQTVFYKTLEDIDFSIVDEESTVISLVELDAPSFKDMTPERWQSFKRMFGAAKKLLWITTGRLADMPWSNMVVGFGRTATNETLGLHAQFLDLDTANSNHVWTISESLLRLHATGLGAEGSGDILWTPEPEIIVDSEGRHLVPRLEQISAANDRYNSIQRPIFQDVDLETTMLELQQSSTGCKVTGSPDFDIVGNKGPETLRLRTALTVLSALKTDSGHQFLASCSDSNGHHYLALVPRTLTAVEVPKESAVPYNLEGLDLSLVDFLTAVPAHLIAFNITDRLFPGQTIALHNAPPLIAHAVEIQAAQKNITVFCSTDSVNNLSVPRSWTRIPAYTSRSDLFKLLPRNIACFVGFSTEDRENENTILSVLPPHCRRETASTIYSLDGFDAGPASAHIHANALKQAIHLIDGERPKNPIMIVDWIAPKSLPMQVTRLDTGPMFKGDKTYWLCGMSGALGISVCDWMIDRGTKHLVITSRNPKVEQSWLDEHNRNGVDVRIMSCDVTDEKALRAVHEKIVQTMPPIVGALNGAMVLRDSSIPNMDYDQVMDVIRPKVLGSIHLDQIFYNVDLDWFILVSSINCIIGNVGQANATNTFLCSLAANRRKRGLNAVAVNGGAIIGAGYITRETNRALDITVQKMALMHLSEVDFHQIIAEAIEASRLDSSISVSEITSGLLDISPESANIPKWYWNPKFARFVVHQTASSESKTENIAMASIQDQLQTCKTEQDLSLLVEQSFAAQLRKILQTPDGVSNEELLSKRGPELGLDSLVSVDVRSWFLKNFQVQIPVLKIMGDHTMASILQSAIKDIPAEMLPEMNVSRAGEPKADAKIFVNGVNGVSNGPSNSPESTSPGLIDWEAEAAPPENFSSLQLNHGSTPNVPPTVIVLTGVTGLLGHHILEYLLKNTSAKKIHCLAVRILKERLKEKELLVDPRVQYHEGKLSDPYLGLSESDANSIFAQVDAVIHNGADTSHVKNYASVRASNVGSTIALTRLCLPRRIPMHYISSAGIAIYYGRDSFPAVSVTNPGSMYPAADGSFGYGCSKWACERILEQVHEKYDLPVYIYRPSTIIREGADTTTSRAELDWVNALLHYIRKTKAAPKVEHNHGALDLVSVKSCCAELLENVSGKQASKSLKYMNQVGDIVIPMDRMHEIDADQGIRYDVLPLSEWIDKAIAAGLHPAVGMLIKGMDSEGSPNYPRLLKSTV</sequence>
<evidence type="ECO:0000259" key="10">
    <source>
        <dbReference type="PROSITE" id="PS52019"/>
    </source>
</evidence>
<dbReference type="PANTHER" id="PTHR43775:SF20">
    <property type="entry name" value="HYBRID PKS-NRPS SYNTHETASE APDA"/>
    <property type="match status" value="1"/>
</dbReference>
<evidence type="ECO:0000259" key="9">
    <source>
        <dbReference type="PROSITE" id="PS52004"/>
    </source>
</evidence>
<evidence type="ECO:0000256" key="5">
    <source>
        <dbReference type="ARBA" id="ARBA00023002"/>
    </source>
</evidence>
<dbReference type="Gene3D" id="3.40.47.10">
    <property type="match status" value="1"/>
</dbReference>
<dbReference type="SUPFAM" id="SSF51735">
    <property type="entry name" value="NAD(P)-binding Rossmann-fold domains"/>
    <property type="match status" value="2"/>
</dbReference>
<dbReference type="SMART" id="SM00827">
    <property type="entry name" value="PKS_AT"/>
    <property type="match status" value="1"/>
</dbReference>
<name>A0A6A6XX28_9PLEO</name>
<dbReference type="InterPro" id="IPR014030">
    <property type="entry name" value="Ketoacyl_synth_N"/>
</dbReference>
<dbReference type="InterPro" id="IPR006162">
    <property type="entry name" value="Ppantetheine_attach_site"/>
</dbReference>
<dbReference type="InterPro" id="IPR020807">
    <property type="entry name" value="PKS_DH"/>
</dbReference>
<dbReference type="SMART" id="SM00826">
    <property type="entry name" value="PKS_DH"/>
    <property type="match status" value="1"/>
</dbReference>
<dbReference type="Pfam" id="PF07993">
    <property type="entry name" value="NAD_binding_4"/>
    <property type="match status" value="1"/>
</dbReference>
<evidence type="ECO:0000256" key="3">
    <source>
        <dbReference type="ARBA" id="ARBA00022603"/>
    </source>
</evidence>
<dbReference type="InterPro" id="IPR057326">
    <property type="entry name" value="KR_dom"/>
</dbReference>
<dbReference type="Pfam" id="PF00698">
    <property type="entry name" value="Acyl_transf_1"/>
    <property type="match status" value="1"/>
</dbReference>
<dbReference type="SMART" id="SM00822">
    <property type="entry name" value="PKS_KR"/>
    <property type="match status" value="1"/>
</dbReference>
<dbReference type="PROSITE" id="PS52019">
    <property type="entry name" value="PKS_MFAS_DH"/>
    <property type="match status" value="1"/>
</dbReference>
<keyword evidence="12" id="KW-1185">Reference proteome</keyword>
<dbReference type="CDD" id="cd00833">
    <property type="entry name" value="PKS"/>
    <property type="match status" value="1"/>
</dbReference>
<dbReference type="InterPro" id="IPR014043">
    <property type="entry name" value="Acyl_transferase_dom"/>
</dbReference>
<dbReference type="InterPro" id="IPR013120">
    <property type="entry name" value="FAR_NAD-bd"/>
</dbReference>
<dbReference type="EMBL" id="MU001739">
    <property type="protein sequence ID" value="KAF2801101.1"/>
    <property type="molecule type" value="Genomic_DNA"/>
</dbReference>
<dbReference type="Gene3D" id="3.40.50.720">
    <property type="entry name" value="NAD(P)-binding Rossmann-like Domain"/>
    <property type="match status" value="2"/>
</dbReference>
<dbReference type="PROSITE" id="PS50075">
    <property type="entry name" value="CARRIER"/>
    <property type="match status" value="1"/>
</dbReference>
<proteinExistence type="predicted"/>
<evidence type="ECO:0000256" key="1">
    <source>
        <dbReference type="ARBA" id="ARBA00022450"/>
    </source>
</evidence>
<protein>
    <submittedName>
        <fullName evidence="11">Polyketide synthase</fullName>
    </submittedName>
</protein>
<dbReference type="InterPro" id="IPR036291">
    <property type="entry name" value="NAD(P)-bd_dom_sf"/>
</dbReference>
<dbReference type="InterPro" id="IPR042104">
    <property type="entry name" value="PKS_dehydratase_sf"/>
</dbReference>
<keyword evidence="4" id="KW-0808">Transferase</keyword>
<dbReference type="Pfam" id="PF00109">
    <property type="entry name" value="ketoacyl-synt"/>
    <property type="match status" value="1"/>
</dbReference>
<reference evidence="11" key="1">
    <citation type="journal article" date="2020" name="Stud. Mycol.">
        <title>101 Dothideomycetes genomes: a test case for predicting lifestyles and emergence of pathogens.</title>
        <authorList>
            <person name="Haridas S."/>
            <person name="Albert R."/>
            <person name="Binder M."/>
            <person name="Bloem J."/>
            <person name="Labutti K."/>
            <person name="Salamov A."/>
            <person name="Andreopoulos B."/>
            <person name="Baker S."/>
            <person name="Barry K."/>
            <person name="Bills G."/>
            <person name="Bluhm B."/>
            <person name="Cannon C."/>
            <person name="Castanera R."/>
            <person name="Culley D."/>
            <person name="Daum C."/>
            <person name="Ezra D."/>
            <person name="Gonzalez J."/>
            <person name="Henrissat B."/>
            <person name="Kuo A."/>
            <person name="Liang C."/>
            <person name="Lipzen A."/>
            <person name="Lutzoni F."/>
            <person name="Magnuson J."/>
            <person name="Mondo S."/>
            <person name="Nolan M."/>
            <person name="Ohm R."/>
            <person name="Pangilinan J."/>
            <person name="Park H.-J."/>
            <person name="Ramirez L."/>
            <person name="Alfaro M."/>
            <person name="Sun H."/>
            <person name="Tritt A."/>
            <person name="Yoshinaga Y."/>
            <person name="Zwiers L.-H."/>
            <person name="Turgeon B."/>
            <person name="Goodwin S."/>
            <person name="Spatafora J."/>
            <person name="Crous P."/>
            <person name="Grigoriev I."/>
        </authorList>
    </citation>
    <scope>NUCLEOTIDE SEQUENCE</scope>
    <source>
        <strain evidence="11">CBS 109.77</strain>
    </source>
</reference>
<feature type="region of interest" description="C-terminal hotdog fold" evidence="7">
    <location>
        <begin position="1100"/>
        <end position="1256"/>
    </location>
</feature>
<dbReference type="InterPro" id="IPR049551">
    <property type="entry name" value="PKS_DH_C"/>
</dbReference>
<dbReference type="GO" id="GO:0016491">
    <property type="term" value="F:oxidoreductase activity"/>
    <property type="evidence" value="ECO:0007669"/>
    <property type="project" value="UniProtKB-KW"/>
</dbReference>
<dbReference type="Proteomes" id="UP000799757">
    <property type="component" value="Unassembled WGS sequence"/>
</dbReference>
<dbReference type="GO" id="GO:0004312">
    <property type="term" value="F:fatty acid synthase activity"/>
    <property type="evidence" value="ECO:0007669"/>
    <property type="project" value="TreeGrafter"/>
</dbReference>
<dbReference type="PROSITE" id="PS00012">
    <property type="entry name" value="PHOSPHOPANTETHEINE"/>
    <property type="match status" value="1"/>
</dbReference>
<feature type="region of interest" description="N-terminal hotdog fold" evidence="7">
    <location>
        <begin position="951"/>
        <end position="1085"/>
    </location>
</feature>
<feature type="active site" description="Proton donor; for dehydratase activity" evidence="7">
    <location>
        <position position="1162"/>
    </location>
</feature>
<dbReference type="GO" id="GO:0030639">
    <property type="term" value="P:polyketide biosynthetic process"/>
    <property type="evidence" value="ECO:0007669"/>
    <property type="project" value="UniProtKB-ARBA"/>
</dbReference>
<evidence type="ECO:0000256" key="6">
    <source>
        <dbReference type="ARBA" id="ARBA00023268"/>
    </source>
</evidence>
<dbReference type="InterPro" id="IPR056501">
    <property type="entry name" value="NAD-bd_HRPKS_sdrA"/>
</dbReference>
<dbReference type="PANTHER" id="PTHR43775">
    <property type="entry name" value="FATTY ACID SYNTHASE"/>
    <property type="match status" value="1"/>
</dbReference>
<dbReference type="InterPro" id="IPR016036">
    <property type="entry name" value="Malonyl_transacylase_ACP-bd"/>
</dbReference>
<dbReference type="Pfam" id="PF21089">
    <property type="entry name" value="PKS_DH_N"/>
    <property type="match status" value="1"/>
</dbReference>
<dbReference type="GO" id="GO:0006633">
    <property type="term" value="P:fatty acid biosynthetic process"/>
    <property type="evidence" value="ECO:0007669"/>
    <property type="project" value="InterPro"/>
</dbReference>
<dbReference type="PROSITE" id="PS52004">
    <property type="entry name" value="KS3_2"/>
    <property type="match status" value="1"/>
</dbReference>
<evidence type="ECO:0000313" key="11">
    <source>
        <dbReference type="EMBL" id="KAF2801101.1"/>
    </source>
</evidence>
<dbReference type="InterPro" id="IPR009081">
    <property type="entry name" value="PP-bd_ACP"/>
</dbReference>
<dbReference type="Pfam" id="PF08659">
    <property type="entry name" value="KR"/>
    <property type="match status" value="1"/>
</dbReference>
<keyword evidence="3" id="KW-0489">Methyltransferase</keyword>
<dbReference type="InterPro" id="IPR016035">
    <property type="entry name" value="Acyl_Trfase/lysoPLipase"/>
</dbReference>
<dbReference type="InterPro" id="IPR049900">
    <property type="entry name" value="PKS_mFAS_DH"/>
</dbReference>
<accession>A0A6A6XX28</accession>
<dbReference type="InterPro" id="IPR001227">
    <property type="entry name" value="Ac_transferase_dom_sf"/>
</dbReference>
<dbReference type="Pfam" id="PF14765">
    <property type="entry name" value="PS-DH"/>
    <property type="match status" value="1"/>
</dbReference>
<feature type="domain" description="PKS/mFAS DH" evidence="10">
    <location>
        <begin position="951"/>
        <end position="1256"/>
    </location>
</feature>
<dbReference type="InterPro" id="IPR032821">
    <property type="entry name" value="PKS_assoc"/>
</dbReference>
<dbReference type="InterPro" id="IPR018201">
    <property type="entry name" value="Ketoacyl_synth_AS"/>
</dbReference>
<dbReference type="Pfam" id="PF23114">
    <property type="entry name" value="NAD-bd_HRPKS_sdrA"/>
    <property type="match status" value="1"/>
</dbReference>
<dbReference type="InterPro" id="IPR013968">
    <property type="entry name" value="PKS_KR"/>
</dbReference>
<dbReference type="InterPro" id="IPR049552">
    <property type="entry name" value="PKS_DH_N"/>
</dbReference>
<dbReference type="Pfam" id="PF16197">
    <property type="entry name" value="KAsynt_C_assoc"/>
    <property type="match status" value="1"/>
</dbReference>
<dbReference type="InterPro" id="IPR029063">
    <property type="entry name" value="SAM-dependent_MTases_sf"/>
</dbReference>
<keyword evidence="1" id="KW-0596">Phosphopantetheine</keyword>
<dbReference type="GO" id="GO:0008168">
    <property type="term" value="F:methyltransferase activity"/>
    <property type="evidence" value="ECO:0007669"/>
    <property type="project" value="UniProtKB-KW"/>
</dbReference>
<dbReference type="SUPFAM" id="SSF53901">
    <property type="entry name" value="Thiolase-like"/>
    <property type="match status" value="1"/>
</dbReference>
<organism evidence="11 12">
    <name type="scientific">Melanomma pulvis-pyrius CBS 109.77</name>
    <dbReference type="NCBI Taxonomy" id="1314802"/>
    <lineage>
        <taxon>Eukaryota</taxon>
        <taxon>Fungi</taxon>
        <taxon>Dikarya</taxon>
        <taxon>Ascomycota</taxon>
        <taxon>Pezizomycotina</taxon>
        <taxon>Dothideomycetes</taxon>
        <taxon>Pleosporomycetidae</taxon>
        <taxon>Pleosporales</taxon>
        <taxon>Melanommataceae</taxon>
        <taxon>Melanomma</taxon>
    </lineage>
</organism>
<feature type="domain" description="Ketosynthase family 3 (KS3)" evidence="9">
    <location>
        <begin position="6"/>
        <end position="440"/>
    </location>
</feature>
<dbReference type="Gene3D" id="3.40.366.10">
    <property type="entry name" value="Malonyl-Coenzyme A Acyl Carrier Protein, domain 2"/>
    <property type="match status" value="1"/>
</dbReference>
<dbReference type="PROSITE" id="PS00606">
    <property type="entry name" value="KS3_1"/>
    <property type="match status" value="1"/>
</dbReference>
<dbReference type="GO" id="GO:0032259">
    <property type="term" value="P:methylation"/>
    <property type="evidence" value="ECO:0007669"/>
    <property type="project" value="UniProtKB-KW"/>
</dbReference>
<keyword evidence="5" id="KW-0560">Oxidoreductase</keyword>
<dbReference type="InterPro" id="IPR013217">
    <property type="entry name" value="Methyltransf_12"/>
</dbReference>
<dbReference type="OrthoDB" id="329835at2759"/>
<dbReference type="InterPro" id="IPR014031">
    <property type="entry name" value="Ketoacyl_synth_C"/>
</dbReference>
<dbReference type="Pfam" id="PF08242">
    <property type="entry name" value="Methyltransf_12"/>
    <property type="match status" value="1"/>
</dbReference>
<dbReference type="CDD" id="cd02440">
    <property type="entry name" value="AdoMet_MTases"/>
    <property type="match status" value="1"/>
</dbReference>